<organism evidence="10 11">
    <name type="scientific">Lactobacillus corticis</name>
    <dbReference type="NCBI Taxonomy" id="2201249"/>
    <lineage>
        <taxon>Bacteria</taxon>
        <taxon>Bacillati</taxon>
        <taxon>Bacillota</taxon>
        <taxon>Bacilli</taxon>
        <taxon>Lactobacillales</taxon>
        <taxon>Lactobacillaceae</taxon>
        <taxon>Lactobacillus</taxon>
    </lineage>
</organism>
<evidence type="ECO:0000256" key="4">
    <source>
        <dbReference type="ARBA" id="ARBA00022692"/>
    </source>
</evidence>
<feature type="transmembrane region" description="Helical" evidence="8">
    <location>
        <begin position="122"/>
        <end position="143"/>
    </location>
</feature>
<protein>
    <submittedName>
        <fullName evidence="10">Membrane protein</fullName>
    </submittedName>
</protein>
<feature type="transmembrane region" description="Helical" evidence="8">
    <location>
        <begin position="6"/>
        <end position="25"/>
    </location>
</feature>
<feature type="transmembrane region" description="Helical" evidence="8">
    <location>
        <begin position="32"/>
        <end position="51"/>
    </location>
</feature>
<evidence type="ECO:0000256" key="2">
    <source>
        <dbReference type="ARBA" id="ARBA00022475"/>
    </source>
</evidence>
<evidence type="ECO:0000256" key="1">
    <source>
        <dbReference type="ARBA" id="ARBA00004651"/>
    </source>
</evidence>
<keyword evidence="6 8" id="KW-0472">Membrane</keyword>
<feature type="domain" description="Threonine/Serine exporter ThrE" evidence="9">
    <location>
        <begin position="10"/>
        <end position="137"/>
    </location>
</feature>
<sequence>MVLWLQVLINIIFSYLASVGFALTINVPRRALNLAGINGVIGWMIYWLTFHAGLGRAIPNTLGALAIGICSLAFSRMKKCPVTVFNIPALVPLVPGVPAYQAMRAMMGGNTNLAMEYLVKTAIITGAIGVGFLLSTMLTEFYFRIWRFYRNKKNKYNTH</sequence>
<evidence type="ECO:0000313" key="11">
    <source>
        <dbReference type="Proteomes" id="UP000677218"/>
    </source>
</evidence>
<dbReference type="InterPro" id="IPR050539">
    <property type="entry name" value="ThrE_Dicarb/AminoAcid_Exp"/>
</dbReference>
<comment type="similarity">
    <text evidence="7">Belongs to the ThrE exporter (TC 2.A.79) family.</text>
</comment>
<evidence type="ECO:0000256" key="6">
    <source>
        <dbReference type="ARBA" id="ARBA00023136"/>
    </source>
</evidence>
<dbReference type="PANTHER" id="PTHR34390:SF1">
    <property type="entry name" value="SUCCINATE TRANSPORTER SUBUNIT YJJB-RELATED"/>
    <property type="match status" value="1"/>
</dbReference>
<dbReference type="GO" id="GO:0005886">
    <property type="term" value="C:plasma membrane"/>
    <property type="evidence" value="ECO:0007669"/>
    <property type="project" value="UniProtKB-SubCell"/>
</dbReference>
<dbReference type="Proteomes" id="UP000677218">
    <property type="component" value="Unassembled WGS sequence"/>
</dbReference>
<dbReference type="Pfam" id="PF12821">
    <property type="entry name" value="ThrE_2"/>
    <property type="match status" value="1"/>
</dbReference>
<evidence type="ECO:0000256" key="3">
    <source>
        <dbReference type="ARBA" id="ARBA00022519"/>
    </source>
</evidence>
<evidence type="ECO:0000313" key="10">
    <source>
        <dbReference type="EMBL" id="GFZ27484.1"/>
    </source>
</evidence>
<keyword evidence="3" id="KW-0997">Cell inner membrane</keyword>
<keyword evidence="5 8" id="KW-1133">Transmembrane helix</keyword>
<comment type="caution">
    <text evidence="10">The sequence shown here is derived from an EMBL/GenBank/DDBJ whole genome shotgun (WGS) entry which is preliminary data.</text>
</comment>
<keyword evidence="11" id="KW-1185">Reference proteome</keyword>
<gene>
    <name evidence="10" type="ORF">LCB40_13640</name>
</gene>
<dbReference type="InterPro" id="IPR024528">
    <property type="entry name" value="ThrE_2"/>
</dbReference>
<accession>A0A916QHL8</accession>
<evidence type="ECO:0000259" key="9">
    <source>
        <dbReference type="Pfam" id="PF12821"/>
    </source>
</evidence>
<evidence type="ECO:0000256" key="7">
    <source>
        <dbReference type="ARBA" id="ARBA00034125"/>
    </source>
</evidence>
<name>A0A916QHL8_9LACO</name>
<evidence type="ECO:0000256" key="8">
    <source>
        <dbReference type="SAM" id="Phobius"/>
    </source>
</evidence>
<dbReference type="AlphaFoldDB" id="A0A916QHL8"/>
<keyword evidence="2" id="KW-1003">Cell membrane</keyword>
<feature type="transmembrane region" description="Helical" evidence="8">
    <location>
        <begin position="82"/>
        <end position="102"/>
    </location>
</feature>
<reference evidence="10" key="1">
    <citation type="submission" date="2020-08" db="EMBL/GenBank/DDBJ databases">
        <title>Taxonomic study for Lactobacillus species isolated from hardwood bark.</title>
        <authorList>
            <person name="Tohno M."/>
            <person name="Tanizawa Y."/>
        </authorList>
    </citation>
    <scope>NUCLEOTIDE SEQUENCE</scope>
    <source>
        <strain evidence="10">B40</strain>
    </source>
</reference>
<dbReference type="PANTHER" id="PTHR34390">
    <property type="entry name" value="UPF0442 PROTEIN YJJB-RELATED"/>
    <property type="match status" value="1"/>
</dbReference>
<proteinExistence type="inferred from homology"/>
<keyword evidence="4 8" id="KW-0812">Transmembrane</keyword>
<feature type="transmembrane region" description="Helical" evidence="8">
    <location>
        <begin position="57"/>
        <end position="75"/>
    </location>
</feature>
<dbReference type="EMBL" id="BMAY01000011">
    <property type="protein sequence ID" value="GFZ27484.1"/>
    <property type="molecule type" value="Genomic_DNA"/>
</dbReference>
<dbReference type="RefSeq" id="WP_212781171.1">
    <property type="nucleotide sequence ID" value="NZ_BMAY01000011.1"/>
</dbReference>
<evidence type="ECO:0000256" key="5">
    <source>
        <dbReference type="ARBA" id="ARBA00022989"/>
    </source>
</evidence>
<dbReference type="GO" id="GO:0015744">
    <property type="term" value="P:succinate transport"/>
    <property type="evidence" value="ECO:0007669"/>
    <property type="project" value="TreeGrafter"/>
</dbReference>
<comment type="subcellular location">
    <subcellularLocation>
        <location evidence="1">Cell membrane</location>
        <topology evidence="1">Multi-pass membrane protein</topology>
    </subcellularLocation>
</comment>